<comment type="catalytic activity">
    <reaction evidence="1">
        <text>Exolytic cleavage of the (1-&gt;4)-beta-glycosidic linkage between N-acetylmuramic acid (MurNAc) and N-acetylglucosamine (GlcNAc) residues in peptidoglycan, from either the reducing or the non-reducing ends of the peptidoglycan chains, with concomitant formation of a 1,6-anhydrobond in the MurNAc residue.</text>
        <dbReference type="EC" id="4.2.2.n1"/>
    </reaction>
</comment>
<dbReference type="InterPro" id="IPR010611">
    <property type="entry name" value="3D_dom"/>
</dbReference>
<reference evidence="7" key="1">
    <citation type="submission" date="2020-12" db="EMBL/GenBank/DDBJ databases">
        <title>Oil enriched cultivation method for isolating marine PHA-producing bacteria.</title>
        <authorList>
            <person name="Zheng W."/>
            <person name="Yu S."/>
            <person name="Huang Y."/>
        </authorList>
    </citation>
    <scope>NUCLEOTIDE SEQUENCE</scope>
    <source>
        <strain evidence="7">SY-2-12</strain>
    </source>
</reference>
<evidence type="ECO:0000256" key="1">
    <source>
        <dbReference type="ARBA" id="ARBA00001420"/>
    </source>
</evidence>
<dbReference type="InterPro" id="IPR036908">
    <property type="entry name" value="RlpA-like_sf"/>
</dbReference>
<evidence type="ECO:0000259" key="6">
    <source>
        <dbReference type="SMART" id="SM00925"/>
    </source>
</evidence>
<dbReference type="PANTHER" id="PTHR30124">
    <property type="entry name" value="MEMBRANE-BOUND LYTIC MUREIN TRANSGLYCOSYLASE A"/>
    <property type="match status" value="1"/>
</dbReference>
<dbReference type="InterPro" id="IPR026044">
    <property type="entry name" value="MltA"/>
</dbReference>
<dbReference type="GO" id="GO:0008933">
    <property type="term" value="F:peptidoglycan lytic transglycosylase activity"/>
    <property type="evidence" value="ECO:0007669"/>
    <property type="project" value="TreeGrafter"/>
</dbReference>
<evidence type="ECO:0000256" key="5">
    <source>
        <dbReference type="ARBA" id="ARBA00030918"/>
    </source>
</evidence>
<dbReference type="SUPFAM" id="SSF50685">
    <property type="entry name" value="Barwin-like endoglucanases"/>
    <property type="match status" value="1"/>
</dbReference>
<dbReference type="GO" id="GO:0009253">
    <property type="term" value="P:peptidoglycan catabolic process"/>
    <property type="evidence" value="ECO:0007669"/>
    <property type="project" value="TreeGrafter"/>
</dbReference>
<evidence type="ECO:0000313" key="7">
    <source>
        <dbReference type="EMBL" id="MBN9673096.1"/>
    </source>
</evidence>
<dbReference type="GO" id="GO:0019867">
    <property type="term" value="C:outer membrane"/>
    <property type="evidence" value="ECO:0007669"/>
    <property type="project" value="InterPro"/>
</dbReference>
<evidence type="ECO:0000313" key="8">
    <source>
        <dbReference type="Proteomes" id="UP000664096"/>
    </source>
</evidence>
<dbReference type="GO" id="GO:0004553">
    <property type="term" value="F:hydrolase activity, hydrolyzing O-glycosyl compounds"/>
    <property type="evidence" value="ECO:0007669"/>
    <property type="project" value="InterPro"/>
</dbReference>
<dbReference type="Proteomes" id="UP000664096">
    <property type="component" value="Unassembled WGS sequence"/>
</dbReference>
<dbReference type="CDD" id="cd14485">
    <property type="entry name" value="mltA_like_LT_A"/>
    <property type="match status" value="1"/>
</dbReference>
<proteinExistence type="predicted"/>
<dbReference type="AlphaFoldDB" id="A0A939EH48"/>
<feature type="domain" description="Lytic transglycosylase MltA" evidence="6">
    <location>
        <begin position="97"/>
        <end position="254"/>
    </location>
</feature>
<dbReference type="SMART" id="SM00925">
    <property type="entry name" value="MltA"/>
    <property type="match status" value="1"/>
</dbReference>
<gene>
    <name evidence="7" type="ORF">JF539_22255</name>
</gene>
<dbReference type="PANTHER" id="PTHR30124:SF0">
    <property type="entry name" value="MEMBRANE-BOUND LYTIC MUREIN TRANSGLYCOSYLASE A"/>
    <property type="match status" value="1"/>
</dbReference>
<dbReference type="Pfam" id="PF06725">
    <property type="entry name" value="3D"/>
    <property type="match status" value="1"/>
</dbReference>
<accession>A0A939EH48</accession>
<dbReference type="CDD" id="cd14668">
    <property type="entry name" value="mlta_B"/>
    <property type="match status" value="1"/>
</dbReference>
<evidence type="ECO:0000256" key="2">
    <source>
        <dbReference type="ARBA" id="ARBA00012587"/>
    </source>
</evidence>
<dbReference type="Gene3D" id="2.40.40.10">
    <property type="entry name" value="RlpA-like domain"/>
    <property type="match status" value="1"/>
</dbReference>
<dbReference type="InterPro" id="IPR005300">
    <property type="entry name" value="MltA_B"/>
</dbReference>
<dbReference type="Pfam" id="PF03562">
    <property type="entry name" value="MltA"/>
    <property type="match status" value="1"/>
</dbReference>
<dbReference type="PIRSF" id="PIRSF019422">
    <property type="entry name" value="MltA"/>
    <property type="match status" value="1"/>
</dbReference>
<dbReference type="RefSeq" id="WP_207142954.1">
    <property type="nucleotide sequence ID" value="NZ_JAEKJZ010000006.1"/>
</dbReference>
<organism evidence="7 8">
    <name type="scientific">Roseibium aggregatum</name>
    <dbReference type="NCBI Taxonomy" id="187304"/>
    <lineage>
        <taxon>Bacteria</taxon>
        <taxon>Pseudomonadati</taxon>
        <taxon>Pseudomonadota</taxon>
        <taxon>Alphaproteobacteria</taxon>
        <taxon>Hyphomicrobiales</taxon>
        <taxon>Stappiaceae</taxon>
        <taxon>Roseibium</taxon>
    </lineage>
</organism>
<dbReference type="GO" id="GO:0071555">
    <property type="term" value="P:cell wall organization"/>
    <property type="evidence" value="ECO:0007669"/>
    <property type="project" value="UniProtKB-KW"/>
</dbReference>
<sequence length="367" mass="39759">MAQGPDLPGHYEKTSFAAIEDWQNDNHLDALKSFLRFCPVPEGAPESRYASEDLKRLCPAAWEAVASGASARTFLESRFKPYRIAQKGFVTGYYEPEVDASRTRTDIFKVPLLKKPDGLEPVSSDRRPAGWPVNLSHGRRAGGVLSELPDRGAIMDGALVDEGLELVWLADPVDAYFIHVQGSARLKLTDGTVMRVGYAGKSGHPYTGIGKLLVDRGEGTPEDFTMSGLRAWLAEHPEERDPLFRENRSYIFFREIQDIDPDQGPIGAAGLPLTPGRSLAVDPKEIPYGSLVFVSASFDDFETADRPFARLMVTDDTGSAIRGRARGDIFVGSGAASGETAGAIRHAAEFIVLVPEPGSPEPGGGVD</sequence>
<dbReference type="Gene3D" id="2.40.240.50">
    <property type="entry name" value="Barwin-like endoglucanases"/>
    <property type="match status" value="1"/>
</dbReference>
<evidence type="ECO:0000256" key="3">
    <source>
        <dbReference type="ARBA" id="ARBA00023239"/>
    </source>
</evidence>
<evidence type="ECO:0000256" key="4">
    <source>
        <dbReference type="ARBA" id="ARBA00023316"/>
    </source>
</evidence>
<keyword evidence="4" id="KW-0961">Cell wall biogenesis/degradation</keyword>
<keyword evidence="3" id="KW-0456">Lyase</keyword>
<protein>
    <recommendedName>
        <fullName evidence="2">peptidoglycan lytic exotransglycosylase</fullName>
        <ecNumber evidence="2">4.2.2.n1</ecNumber>
    </recommendedName>
    <alternativeName>
        <fullName evidence="5">Murein hydrolase A</fullName>
    </alternativeName>
</protein>
<dbReference type="EC" id="4.2.2.n1" evidence="2"/>
<dbReference type="EMBL" id="JAEKJZ010000006">
    <property type="protein sequence ID" value="MBN9673096.1"/>
    <property type="molecule type" value="Genomic_DNA"/>
</dbReference>
<name>A0A939EH48_9HYPH</name>
<comment type="caution">
    <text evidence="7">The sequence shown here is derived from an EMBL/GenBank/DDBJ whole genome shotgun (WGS) entry which is preliminary data.</text>
</comment>
<dbReference type="GO" id="GO:0009254">
    <property type="term" value="P:peptidoglycan turnover"/>
    <property type="evidence" value="ECO:0007669"/>
    <property type="project" value="InterPro"/>
</dbReference>